<proteinExistence type="predicted"/>
<protein>
    <recommendedName>
        <fullName evidence="4">Epoxide hydrolase</fullName>
    </recommendedName>
</protein>
<reference evidence="2" key="1">
    <citation type="submission" date="2021-03" db="EMBL/GenBank/DDBJ databases">
        <authorList>
            <person name="Tagirdzhanova G."/>
        </authorList>
    </citation>
    <scope>NUCLEOTIDE SEQUENCE</scope>
</reference>
<dbReference type="SUPFAM" id="SSF56784">
    <property type="entry name" value="HAD-like"/>
    <property type="match status" value="1"/>
</dbReference>
<evidence type="ECO:0000256" key="1">
    <source>
        <dbReference type="SAM" id="MobiDB-lite"/>
    </source>
</evidence>
<dbReference type="PANTHER" id="PTHR47829:SF1">
    <property type="entry name" value="HAD FAMILY PHOSPHATASE"/>
    <property type="match status" value="1"/>
</dbReference>
<dbReference type="Proteomes" id="UP000664203">
    <property type="component" value="Unassembled WGS sequence"/>
</dbReference>
<accession>A0A8H3EDX4</accession>
<feature type="region of interest" description="Disordered" evidence="1">
    <location>
        <begin position="92"/>
        <end position="155"/>
    </location>
</feature>
<evidence type="ECO:0000313" key="2">
    <source>
        <dbReference type="EMBL" id="CAF9905041.1"/>
    </source>
</evidence>
<keyword evidence="3" id="KW-1185">Reference proteome</keyword>
<gene>
    <name evidence="2" type="ORF">ALECFALPRED_010666</name>
</gene>
<evidence type="ECO:0000313" key="3">
    <source>
        <dbReference type="Proteomes" id="UP000664203"/>
    </source>
</evidence>
<dbReference type="InterPro" id="IPR023214">
    <property type="entry name" value="HAD_sf"/>
</dbReference>
<sequence length="380" mass="41971">MPAQKAPKVVLFDIGGVCALSPFQAILDFERKNGIAKDWVNYAIRYSAPNGYWQRLERGEIKMDADFFQGFTADLQNKNAWKGFHTKFRSEKKKLKETANPTQLGDHVSLKAETADSMPTDNDRGAQCSASKPASPGNDPINGRPSFSKLAKDTTIGDPVSLESEDIVVESSAKSRINEDSAPRAKVVSPSSFSNLEPSHPPIPSIDGESLFWYMTSASRHRDPYIFPALERLSSQKHRPIIGALSNTVIYPPGHPWSRKELSSSSSNMNAADAFLISPENHFDVYIASAEVGMRKPSRDIYDLAVQRLDEFDKQNGGKGINPGDVVFLDDIGENLKMGRDVGMKTIKVQLGKTWRAVKELEGLLGGVGLMDEKTRRTKL</sequence>
<dbReference type="EMBL" id="CAJPDR010000009">
    <property type="protein sequence ID" value="CAF9905041.1"/>
    <property type="molecule type" value="Genomic_DNA"/>
</dbReference>
<organism evidence="2 3">
    <name type="scientific">Alectoria fallacina</name>
    <dbReference type="NCBI Taxonomy" id="1903189"/>
    <lineage>
        <taxon>Eukaryota</taxon>
        <taxon>Fungi</taxon>
        <taxon>Dikarya</taxon>
        <taxon>Ascomycota</taxon>
        <taxon>Pezizomycotina</taxon>
        <taxon>Lecanoromycetes</taxon>
        <taxon>OSLEUM clade</taxon>
        <taxon>Lecanoromycetidae</taxon>
        <taxon>Lecanorales</taxon>
        <taxon>Lecanorineae</taxon>
        <taxon>Parmeliaceae</taxon>
        <taxon>Alectoria</taxon>
    </lineage>
</organism>
<evidence type="ECO:0008006" key="4">
    <source>
        <dbReference type="Google" id="ProtNLM"/>
    </source>
</evidence>
<comment type="caution">
    <text evidence="2">The sequence shown here is derived from an EMBL/GenBank/DDBJ whole genome shotgun (WGS) entry which is preliminary data.</text>
</comment>
<dbReference type="OrthoDB" id="1694274at2759"/>
<dbReference type="InterPro" id="IPR036412">
    <property type="entry name" value="HAD-like_sf"/>
</dbReference>
<dbReference type="PANTHER" id="PTHR47829">
    <property type="entry name" value="HYDROLASE, PUTATIVE (AFU_ORTHOLOGUE AFUA_1G12880)-RELATED"/>
    <property type="match status" value="1"/>
</dbReference>
<name>A0A8H3EDX4_9LECA</name>
<dbReference type="AlphaFoldDB" id="A0A8H3EDX4"/>
<dbReference type="Gene3D" id="3.40.50.1000">
    <property type="entry name" value="HAD superfamily/HAD-like"/>
    <property type="match status" value="2"/>
</dbReference>
<dbReference type="InterPro" id="IPR052898">
    <property type="entry name" value="ACAD10-like"/>
</dbReference>